<reference evidence="2 3" key="1">
    <citation type="submission" date="2020-02" db="EMBL/GenBank/DDBJ databases">
        <title>Genome sequence of Roseobacter ponti.</title>
        <authorList>
            <person name="Hollensteiner J."/>
            <person name="Schneider D."/>
            <person name="Poehlein A."/>
            <person name="Daniel R."/>
        </authorList>
    </citation>
    <scope>NUCLEOTIDE SEQUENCE [LARGE SCALE GENOMIC DNA]</scope>
    <source>
        <strain evidence="2 3">DSM 106830</strain>
    </source>
</reference>
<dbReference type="InterPro" id="IPR031876">
    <property type="entry name" value="DUF4760"/>
</dbReference>
<proteinExistence type="predicted"/>
<keyword evidence="3" id="KW-1185">Reference proteome</keyword>
<dbReference type="KEGG" id="rpon:G3256_12085"/>
<evidence type="ECO:0000313" key="2">
    <source>
        <dbReference type="EMBL" id="QJF51849.1"/>
    </source>
</evidence>
<evidence type="ECO:0000256" key="1">
    <source>
        <dbReference type="SAM" id="Phobius"/>
    </source>
</evidence>
<dbReference type="RefSeq" id="WP_169641067.1">
    <property type="nucleotide sequence ID" value="NZ_CP048788.1"/>
</dbReference>
<dbReference type="EMBL" id="CP048788">
    <property type="protein sequence ID" value="QJF51849.1"/>
    <property type="molecule type" value="Genomic_DNA"/>
</dbReference>
<feature type="transmembrane region" description="Helical" evidence="1">
    <location>
        <begin position="12"/>
        <end position="34"/>
    </location>
</feature>
<accession>A0A858SSG0</accession>
<keyword evidence="1" id="KW-0472">Membrane</keyword>
<dbReference type="Proteomes" id="UP000503308">
    <property type="component" value="Chromosome"/>
</dbReference>
<keyword evidence="1" id="KW-1133">Transmembrane helix</keyword>
<evidence type="ECO:0000313" key="3">
    <source>
        <dbReference type="Proteomes" id="UP000503308"/>
    </source>
</evidence>
<sequence length="184" mass="20717">MAEDRESGISLWLRRFLGTGAGIATAAGVVLGVWEYRQRGDLTRARETMDMITVWEQQGARDAYRALSRDLETKIATELSEADVLAADQSRRAQRNLYANISRSVLATGDQKQNFEDVVYFFSRLSLCIDAGLCDDRISKVFFGDTFHSFVLVFSTQISAREQVIAGFDDALVNLERTFARIEE</sequence>
<dbReference type="AlphaFoldDB" id="A0A858SSG0"/>
<name>A0A858SSG0_9RHOB</name>
<dbReference type="Pfam" id="PF15956">
    <property type="entry name" value="DUF4760"/>
    <property type="match status" value="1"/>
</dbReference>
<protein>
    <submittedName>
        <fullName evidence="2">Uncharacterized protein</fullName>
    </submittedName>
</protein>
<organism evidence="2 3">
    <name type="scientific">Roseobacter ponti</name>
    <dbReference type="NCBI Taxonomy" id="1891787"/>
    <lineage>
        <taxon>Bacteria</taxon>
        <taxon>Pseudomonadati</taxon>
        <taxon>Pseudomonadota</taxon>
        <taxon>Alphaproteobacteria</taxon>
        <taxon>Rhodobacterales</taxon>
        <taxon>Roseobacteraceae</taxon>
        <taxon>Roseobacter</taxon>
    </lineage>
</organism>
<gene>
    <name evidence="2" type="ORF">G3256_12085</name>
</gene>
<keyword evidence="1" id="KW-0812">Transmembrane</keyword>